<dbReference type="Proteomes" id="UP000580891">
    <property type="component" value="Unassembled WGS sequence"/>
</dbReference>
<gene>
    <name evidence="1" type="ORF">HNQ85_001133</name>
</gene>
<dbReference type="EMBL" id="JACDUU010000002">
    <property type="protein sequence ID" value="MBA2870863.1"/>
    <property type="molecule type" value="Genomic_DNA"/>
</dbReference>
<proteinExistence type="predicted"/>
<accession>A0A7W0BUJ2</accession>
<organism evidence="1 2">
    <name type="scientific">[Anoxybacillus] calidus</name>
    <dbReference type="NCBI Taxonomy" id="575178"/>
    <lineage>
        <taxon>Bacteria</taxon>
        <taxon>Bacillati</taxon>
        <taxon>Bacillota</taxon>
        <taxon>Bacilli</taxon>
        <taxon>Bacillales</taxon>
        <taxon>Anoxybacillaceae</taxon>
        <taxon>Paranoxybacillus</taxon>
    </lineage>
</organism>
<evidence type="ECO:0000313" key="2">
    <source>
        <dbReference type="Proteomes" id="UP000580891"/>
    </source>
</evidence>
<reference evidence="1 2" key="1">
    <citation type="submission" date="2020-07" db="EMBL/GenBank/DDBJ databases">
        <title>Genomic Encyclopedia of Type Strains, Phase IV (KMG-IV): sequencing the most valuable type-strain genomes for metagenomic binning, comparative biology and taxonomic classification.</title>
        <authorList>
            <person name="Goeker M."/>
        </authorList>
    </citation>
    <scope>NUCLEOTIDE SEQUENCE [LARGE SCALE GENOMIC DNA]</scope>
    <source>
        <strain evidence="1 2">DSM 25220</strain>
    </source>
</reference>
<dbReference type="AlphaFoldDB" id="A0A7W0BUJ2"/>
<name>A0A7W0BUJ2_9BACL</name>
<dbReference type="InterPro" id="IPR025619">
    <property type="entry name" value="YlzJ"/>
</dbReference>
<dbReference type="RefSeq" id="WP_181536760.1">
    <property type="nucleotide sequence ID" value="NZ_JACDUU010000002.1"/>
</dbReference>
<dbReference type="Pfam" id="PF14035">
    <property type="entry name" value="YlzJ"/>
    <property type="match status" value="1"/>
</dbReference>
<protein>
    <submittedName>
        <fullName evidence="1">Uncharacterized protein</fullName>
    </submittedName>
</protein>
<sequence>MILYTLMPQELIFQTTSAEYAKQQLVYYDGIPLLVRETEAKEYEIVRNLSTNPQHFLQSKYSPGMRILPTTITS</sequence>
<comment type="caution">
    <text evidence="1">The sequence shown here is derived from an EMBL/GenBank/DDBJ whole genome shotgun (WGS) entry which is preliminary data.</text>
</comment>
<keyword evidence="2" id="KW-1185">Reference proteome</keyword>
<evidence type="ECO:0000313" key="1">
    <source>
        <dbReference type="EMBL" id="MBA2870863.1"/>
    </source>
</evidence>